<name>A0A8S5S408_9CAUD</name>
<organism evidence="1">
    <name type="scientific">Siphoviridae sp. ctBLh2</name>
    <dbReference type="NCBI Taxonomy" id="2827803"/>
    <lineage>
        <taxon>Viruses</taxon>
        <taxon>Duplodnaviria</taxon>
        <taxon>Heunggongvirae</taxon>
        <taxon>Uroviricota</taxon>
        <taxon>Caudoviricetes</taxon>
    </lineage>
</organism>
<accession>A0A8S5S408</accession>
<proteinExistence type="predicted"/>
<dbReference type="EMBL" id="BK032514">
    <property type="protein sequence ID" value="DAF45555.1"/>
    <property type="molecule type" value="Genomic_DNA"/>
</dbReference>
<sequence length="56" mass="6305">MFQVCSGAVPVLDLLGRICSVVRTFLPFFSPSGPIARDRWRTVFFPNGCVRMAQEE</sequence>
<evidence type="ECO:0000313" key="1">
    <source>
        <dbReference type="EMBL" id="DAF45555.1"/>
    </source>
</evidence>
<protein>
    <submittedName>
        <fullName evidence="1">Uncharacterized protein</fullName>
    </submittedName>
</protein>
<reference evidence="1" key="1">
    <citation type="journal article" date="2021" name="Proc. Natl. Acad. Sci. U.S.A.">
        <title>A Catalog of Tens of Thousands of Viruses from Human Metagenomes Reveals Hidden Associations with Chronic Diseases.</title>
        <authorList>
            <person name="Tisza M.J."/>
            <person name="Buck C.B."/>
        </authorList>
    </citation>
    <scope>NUCLEOTIDE SEQUENCE</scope>
    <source>
        <strain evidence="1">CtBLh2</strain>
    </source>
</reference>